<feature type="coiled-coil region" evidence="3">
    <location>
        <begin position="21"/>
        <end position="48"/>
    </location>
</feature>
<dbReference type="InterPro" id="IPR029787">
    <property type="entry name" value="Nucleotide_cyclase"/>
</dbReference>
<keyword evidence="6" id="KW-1185">Reference proteome</keyword>
<dbReference type="GO" id="GO:0005886">
    <property type="term" value="C:plasma membrane"/>
    <property type="evidence" value="ECO:0007669"/>
    <property type="project" value="TreeGrafter"/>
</dbReference>
<organism evidence="5 6">
    <name type="scientific">Sphingobium fluviale</name>
    <dbReference type="NCBI Taxonomy" id="2506423"/>
    <lineage>
        <taxon>Bacteria</taxon>
        <taxon>Pseudomonadati</taxon>
        <taxon>Pseudomonadota</taxon>
        <taxon>Alphaproteobacteria</taxon>
        <taxon>Sphingomonadales</taxon>
        <taxon>Sphingomonadaceae</taxon>
        <taxon>Sphingobium</taxon>
    </lineage>
</organism>
<dbReference type="GO" id="GO:0052621">
    <property type="term" value="F:diguanylate cyclase activity"/>
    <property type="evidence" value="ECO:0007669"/>
    <property type="project" value="UniProtKB-EC"/>
</dbReference>
<dbReference type="CDD" id="cd01949">
    <property type="entry name" value="GGDEF"/>
    <property type="match status" value="1"/>
</dbReference>
<evidence type="ECO:0000256" key="2">
    <source>
        <dbReference type="ARBA" id="ARBA00034247"/>
    </source>
</evidence>
<name>A0A4Q1KG01_9SPHN</name>
<comment type="caution">
    <text evidence="5">The sequence shown here is derived from an EMBL/GenBank/DDBJ whole genome shotgun (WGS) entry which is preliminary data.</text>
</comment>
<dbReference type="Proteomes" id="UP000290958">
    <property type="component" value="Unassembled WGS sequence"/>
</dbReference>
<comment type="catalytic activity">
    <reaction evidence="2">
        <text>2 GTP = 3',3'-c-di-GMP + 2 diphosphate</text>
        <dbReference type="Rhea" id="RHEA:24898"/>
        <dbReference type="ChEBI" id="CHEBI:33019"/>
        <dbReference type="ChEBI" id="CHEBI:37565"/>
        <dbReference type="ChEBI" id="CHEBI:58805"/>
        <dbReference type="EC" id="2.7.7.65"/>
    </reaction>
</comment>
<dbReference type="InterPro" id="IPR050469">
    <property type="entry name" value="Diguanylate_Cyclase"/>
</dbReference>
<dbReference type="PANTHER" id="PTHR45138">
    <property type="entry name" value="REGULATORY COMPONENTS OF SENSORY TRANSDUCTION SYSTEM"/>
    <property type="match status" value="1"/>
</dbReference>
<dbReference type="PROSITE" id="PS50887">
    <property type="entry name" value="GGDEF"/>
    <property type="match status" value="1"/>
</dbReference>
<evidence type="ECO:0000256" key="3">
    <source>
        <dbReference type="SAM" id="Coils"/>
    </source>
</evidence>
<dbReference type="InterPro" id="IPR000160">
    <property type="entry name" value="GGDEF_dom"/>
</dbReference>
<dbReference type="Pfam" id="PF00990">
    <property type="entry name" value="GGDEF"/>
    <property type="match status" value="1"/>
</dbReference>
<protein>
    <recommendedName>
        <fullName evidence="1">diguanylate cyclase</fullName>
        <ecNumber evidence="1">2.7.7.65</ecNumber>
    </recommendedName>
</protein>
<proteinExistence type="predicted"/>
<sequence length="213" mass="23332">MTEDGHSESSSREAGLSAAIIAELKAELATLRGEVRMLRIANAELERVAIRDTLTPLYNRRYFLTALHERIVRARRYGASAAVLFIDINRMKHINDLFGHSAGDFALVHAAQLVRAHVRETDVAARLGGDEFAIIIEEVDAALATTKAEQLDHVLRTAQCRYGEALLPVSASIGWTMLMPNDTAESLIERADADMYARKRASYQAQAGGGQAA</sequence>
<reference evidence="6" key="1">
    <citation type="submission" date="2019-01" db="EMBL/GenBank/DDBJ databases">
        <title>Cytophagaceae bacterium strain CAR-16.</title>
        <authorList>
            <person name="Chen W.-M."/>
        </authorList>
    </citation>
    <scope>NUCLEOTIDE SEQUENCE [LARGE SCALE GENOMIC DNA]</scope>
    <source>
        <strain evidence="6">CHR27</strain>
    </source>
</reference>
<evidence type="ECO:0000256" key="1">
    <source>
        <dbReference type="ARBA" id="ARBA00012528"/>
    </source>
</evidence>
<dbReference type="EC" id="2.7.7.65" evidence="1"/>
<gene>
    <name evidence="5" type="ORF">EQG66_10430</name>
</gene>
<dbReference type="GO" id="GO:0043709">
    <property type="term" value="P:cell adhesion involved in single-species biofilm formation"/>
    <property type="evidence" value="ECO:0007669"/>
    <property type="project" value="TreeGrafter"/>
</dbReference>
<dbReference type="PANTHER" id="PTHR45138:SF9">
    <property type="entry name" value="DIGUANYLATE CYCLASE DGCM-RELATED"/>
    <property type="match status" value="1"/>
</dbReference>
<dbReference type="OrthoDB" id="315417at2"/>
<dbReference type="Gene3D" id="3.30.70.270">
    <property type="match status" value="1"/>
</dbReference>
<dbReference type="SMART" id="SM00267">
    <property type="entry name" value="GGDEF"/>
    <property type="match status" value="1"/>
</dbReference>
<dbReference type="NCBIfam" id="TIGR00254">
    <property type="entry name" value="GGDEF"/>
    <property type="match status" value="1"/>
</dbReference>
<dbReference type="AlphaFoldDB" id="A0A4Q1KG01"/>
<dbReference type="RefSeq" id="WP_129404520.1">
    <property type="nucleotide sequence ID" value="NZ_SBKP01000009.1"/>
</dbReference>
<keyword evidence="3" id="KW-0175">Coiled coil</keyword>
<evidence type="ECO:0000259" key="4">
    <source>
        <dbReference type="PROSITE" id="PS50887"/>
    </source>
</evidence>
<dbReference type="GO" id="GO:1902201">
    <property type="term" value="P:negative regulation of bacterial-type flagellum-dependent cell motility"/>
    <property type="evidence" value="ECO:0007669"/>
    <property type="project" value="TreeGrafter"/>
</dbReference>
<evidence type="ECO:0000313" key="5">
    <source>
        <dbReference type="EMBL" id="RXR28447.1"/>
    </source>
</evidence>
<dbReference type="SUPFAM" id="SSF55073">
    <property type="entry name" value="Nucleotide cyclase"/>
    <property type="match status" value="1"/>
</dbReference>
<evidence type="ECO:0000313" key="6">
    <source>
        <dbReference type="Proteomes" id="UP000290958"/>
    </source>
</evidence>
<dbReference type="EMBL" id="SBKP01000009">
    <property type="protein sequence ID" value="RXR28447.1"/>
    <property type="molecule type" value="Genomic_DNA"/>
</dbReference>
<accession>A0A4Q1KG01</accession>
<dbReference type="InterPro" id="IPR043128">
    <property type="entry name" value="Rev_trsase/Diguanyl_cyclase"/>
</dbReference>
<feature type="domain" description="GGDEF" evidence="4">
    <location>
        <begin position="79"/>
        <end position="213"/>
    </location>
</feature>